<evidence type="ECO:0000259" key="1">
    <source>
        <dbReference type="PROSITE" id="PS51782"/>
    </source>
</evidence>
<dbReference type="EMBL" id="KC012913">
    <property type="protein sequence ID" value="AFX93307.1"/>
    <property type="molecule type" value="Genomic_DNA"/>
</dbReference>
<accession>A0A075BE75</accession>
<feature type="domain" description="LysM" evidence="1">
    <location>
        <begin position="11"/>
        <end position="55"/>
    </location>
</feature>
<dbReference type="KEGG" id="vg:22276453"/>
<dbReference type="RefSeq" id="YP_009098190.1">
    <property type="nucleotide sequence ID" value="NC_025417.1"/>
</dbReference>
<dbReference type="Gene3D" id="3.10.350.10">
    <property type="entry name" value="LysM domain"/>
    <property type="match status" value="1"/>
</dbReference>
<proteinExistence type="predicted"/>
<dbReference type="CDD" id="cd00118">
    <property type="entry name" value="LysM"/>
    <property type="match status" value="1"/>
</dbReference>
<dbReference type="InterPro" id="IPR036779">
    <property type="entry name" value="LysM_dom_sf"/>
</dbReference>
<name>A0A075BE75_9CAUD</name>
<dbReference type="SUPFAM" id="SSF54106">
    <property type="entry name" value="LysM domain"/>
    <property type="match status" value="1"/>
</dbReference>
<protein>
    <recommendedName>
        <fullName evidence="1">LysM domain-containing protein</fullName>
    </recommendedName>
</protein>
<evidence type="ECO:0000313" key="3">
    <source>
        <dbReference type="Proteomes" id="UP000028568"/>
    </source>
</evidence>
<organism evidence="2 3">
    <name type="scientific">Staphylococcus phage Team1</name>
    <dbReference type="NCBI Taxonomy" id="1262512"/>
    <lineage>
        <taxon>Viruses</taxon>
        <taxon>Duplodnaviria</taxon>
        <taxon>Heunggongvirae</taxon>
        <taxon>Uroviricota</taxon>
        <taxon>Caudoviricetes</taxon>
        <taxon>Herelleviridae</taxon>
        <taxon>Twortvirinae</taxon>
        <taxon>Kayvirus</taxon>
        <taxon>Kayvirus G1</taxon>
    </lineage>
</organism>
<dbReference type="SMART" id="SM00257">
    <property type="entry name" value="LysM"/>
    <property type="match status" value="1"/>
</dbReference>
<reference evidence="2 3" key="1">
    <citation type="journal article" date="2014" name="PLoS ONE">
        <title>Improving the Safety of Staphylococcus aureus Polyvalent Phages by Their Production on a Staphylococcus xylosus Strain.</title>
        <authorList>
            <person name="El Haddad L."/>
            <person name="Ben Abdallah N."/>
            <person name="Plante P.L."/>
            <person name="Dumaresq J."/>
            <person name="Katsarava R."/>
            <person name="Labrie S."/>
            <person name="Corbeil J."/>
            <person name="St-Gelais D."/>
            <person name="Moineau S."/>
        </authorList>
    </citation>
    <scope>NUCLEOTIDE SEQUENCE [LARGE SCALE GENOMIC DNA]</scope>
</reference>
<dbReference type="PROSITE" id="PS51782">
    <property type="entry name" value="LYSM"/>
    <property type="match status" value="1"/>
</dbReference>
<dbReference type="Proteomes" id="UP000028568">
    <property type="component" value="Segment"/>
</dbReference>
<dbReference type="Pfam" id="PF01476">
    <property type="entry name" value="LysM"/>
    <property type="match status" value="1"/>
</dbReference>
<evidence type="ECO:0000313" key="2">
    <source>
        <dbReference type="EMBL" id="AFX93307.1"/>
    </source>
</evidence>
<sequence length="57" mass="6689">MNDLIKEGNKYYHKVRAGETLWTISKNYDVEIKKLQELNNIKSVSLTNLEYVLVCVE</sequence>
<dbReference type="GeneID" id="22276453"/>
<dbReference type="InterPro" id="IPR018392">
    <property type="entry name" value="LysM"/>
</dbReference>